<dbReference type="AlphaFoldDB" id="A0A5N7C4T6"/>
<dbReference type="OrthoDB" id="41532at2759"/>
<organism evidence="1">
    <name type="scientific">Petromyces alliaceus</name>
    <name type="common">Aspergillus alliaceus</name>
    <dbReference type="NCBI Taxonomy" id="209559"/>
    <lineage>
        <taxon>Eukaryota</taxon>
        <taxon>Fungi</taxon>
        <taxon>Dikarya</taxon>
        <taxon>Ascomycota</taxon>
        <taxon>Pezizomycotina</taxon>
        <taxon>Eurotiomycetes</taxon>
        <taxon>Eurotiomycetidae</taxon>
        <taxon>Eurotiales</taxon>
        <taxon>Aspergillaceae</taxon>
        <taxon>Aspergillus</taxon>
        <taxon>Aspergillus subgen. Circumdati</taxon>
    </lineage>
</organism>
<sequence>MGGLHPHTQSYRLEVREREWCHPDCEQLRQLQREEIATIYGRPDSEPGTPPSADDISVFIVAYLYRCDQPNSQLGASAKTPLPIACGGLRVIPLRNTAPGDVEVKRMKEGWNSIVLETGTLQKAAIKFYQREGYTPIPKFGAYAESELSLCFGKRLCR</sequence>
<accession>A0A5N7C4T6</accession>
<reference evidence="1" key="1">
    <citation type="submission" date="2019-04" db="EMBL/GenBank/DDBJ databases">
        <title>Friends and foes A comparative genomics studyof 23 Aspergillus species from section Flavi.</title>
        <authorList>
            <consortium name="DOE Joint Genome Institute"/>
            <person name="Kjaerbolling I."/>
            <person name="Vesth T."/>
            <person name="Frisvad J.C."/>
            <person name="Nybo J.L."/>
            <person name="Theobald S."/>
            <person name="Kildgaard S."/>
            <person name="Isbrandt T."/>
            <person name="Kuo A."/>
            <person name="Sato A."/>
            <person name="Lyhne E.K."/>
            <person name="Kogle M.E."/>
            <person name="Wiebenga A."/>
            <person name="Kun R.S."/>
            <person name="Lubbers R.J."/>
            <person name="Makela M.R."/>
            <person name="Barry K."/>
            <person name="Chovatia M."/>
            <person name="Clum A."/>
            <person name="Daum C."/>
            <person name="Haridas S."/>
            <person name="He G."/>
            <person name="LaButti K."/>
            <person name="Lipzen A."/>
            <person name="Mondo S."/>
            <person name="Riley R."/>
            <person name="Salamov A."/>
            <person name="Simmons B.A."/>
            <person name="Magnuson J.K."/>
            <person name="Henrissat B."/>
            <person name="Mortensen U.H."/>
            <person name="Larsen T.O."/>
            <person name="Devries R.P."/>
            <person name="Grigoriev I.V."/>
            <person name="Machida M."/>
            <person name="Baker S.E."/>
            <person name="Andersen M.R."/>
        </authorList>
    </citation>
    <scope>NUCLEOTIDE SEQUENCE [LARGE SCALE GENOMIC DNA]</scope>
    <source>
        <strain evidence="1">IBT 14317</strain>
    </source>
</reference>
<evidence type="ECO:0000313" key="1">
    <source>
        <dbReference type="EMBL" id="KAE8389059.1"/>
    </source>
</evidence>
<proteinExistence type="predicted"/>
<protein>
    <recommendedName>
        <fullName evidence="2">N-acetyltransferase domain-containing protein</fullName>
    </recommendedName>
</protein>
<dbReference type="EMBL" id="ML735270">
    <property type="protein sequence ID" value="KAE8389059.1"/>
    <property type="molecule type" value="Genomic_DNA"/>
</dbReference>
<dbReference type="Proteomes" id="UP000326877">
    <property type="component" value="Unassembled WGS sequence"/>
</dbReference>
<dbReference type="InterPro" id="IPR016181">
    <property type="entry name" value="Acyl_CoA_acyltransferase"/>
</dbReference>
<dbReference type="SUPFAM" id="SSF55729">
    <property type="entry name" value="Acyl-CoA N-acyltransferases (Nat)"/>
    <property type="match status" value="1"/>
</dbReference>
<name>A0A5N7C4T6_PETAA</name>
<dbReference type="Gene3D" id="3.40.630.30">
    <property type="match status" value="1"/>
</dbReference>
<gene>
    <name evidence="1" type="ORF">BDV23DRAFT_173372</name>
</gene>
<evidence type="ECO:0008006" key="2">
    <source>
        <dbReference type="Google" id="ProtNLM"/>
    </source>
</evidence>